<accession>A0A8J8G646</accession>
<dbReference type="InterPro" id="IPR010139">
    <property type="entry name" value="Imidazole-glycPsynth_HisH"/>
</dbReference>
<feature type="active site" description="Nucleophile" evidence="10 11">
    <location>
        <position position="80"/>
    </location>
</feature>
<keyword evidence="5 10" id="KW-0315">Glutamine amidotransferase</keyword>
<comment type="subunit">
    <text evidence="2 10">Heterodimer of HisH and HisF.</text>
</comment>
<gene>
    <name evidence="10" type="primary">hisH</name>
    <name evidence="13" type="ORF">HNQ03_000783</name>
</gene>
<keyword evidence="6 10" id="KW-0368">Histidine biosynthesis</keyword>
<feature type="domain" description="Glutamine amidotransferase" evidence="12">
    <location>
        <begin position="5"/>
        <end position="201"/>
    </location>
</feature>
<keyword evidence="13" id="KW-0328">Glycosyltransferase</keyword>
<dbReference type="EMBL" id="JABSNO010000004">
    <property type="protein sequence ID" value="NRS91716.1"/>
    <property type="molecule type" value="Genomic_DNA"/>
</dbReference>
<dbReference type="HAMAP" id="MF_00278">
    <property type="entry name" value="HisH"/>
    <property type="match status" value="1"/>
</dbReference>
<feature type="active site" evidence="10 11">
    <location>
        <position position="186"/>
    </location>
</feature>
<evidence type="ECO:0000256" key="11">
    <source>
        <dbReference type="PIRSR" id="PIRSR000495-1"/>
    </source>
</evidence>
<comment type="catalytic activity">
    <reaction evidence="9 10">
        <text>L-glutamine + H2O = L-glutamate + NH4(+)</text>
        <dbReference type="Rhea" id="RHEA:15889"/>
        <dbReference type="ChEBI" id="CHEBI:15377"/>
        <dbReference type="ChEBI" id="CHEBI:28938"/>
        <dbReference type="ChEBI" id="CHEBI:29985"/>
        <dbReference type="ChEBI" id="CHEBI:58359"/>
        <dbReference type="EC" id="3.5.1.2"/>
    </reaction>
</comment>
<dbReference type="PANTHER" id="PTHR42701">
    <property type="entry name" value="IMIDAZOLE GLYCEROL PHOSPHATE SYNTHASE SUBUNIT HISH"/>
    <property type="match status" value="1"/>
</dbReference>
<dbReference type="Proteomes" id="UP000610746">
    <property type="component" value="Unassembled WGS sequence"/>
</dbReference>
<evidence type="ECO:0000256" key="10">
    <source>
        <dbReference type="HAMAP-Rule" id="MF_00278"/>
    </source>
</evidence>
<evidence type="ECO:0000256" key="4">
    <source>
        <dbReference type="ARBA" id="ARBA00022801"/>
    </source>
</evidence>
<evidence type="ECO:0000256" key="8">
    <source>
        <dbReference type="ARBA" id="ARBA00047838"/>
    </source>
</evidence>
<evidence type="ECO:0000256" key="6">
    <source>
        <dbReference type="ARBA" id="ARBA00023102"/>
    </source>
</evidence>
<dbReference type="GO" id="GO:0016829">
    <property type="term" value="F:lyase activity"/>
    <property type="evidence" value="ECO:0007669"/>
    <property type="project" value="UniProtKB-KW"/>
</dbReference>
<keyword evidence="10" id="KW-0963">Cytoplasm</keyword>
<organism evidence="13 14">
    <name type="scientific">Frigoriflavimonas asaccharolytica</name>
    <dbReference type="NCBI Taxonomy" id="2735899"/>
    <lineage>
        <taxon>Bacteria</taxon>
        <taxon>Pseudomonadati</taxon>
        <taxon>Bacteroidota</taxon>
        <taxon>Flavobacteriia</taxon>
        <taxon>Flavobacteriales</taxon>
        <taxon>Weeksellaceae</taxon>
        <taxon>Frigoriflavimonas</taxon>
    </lineage>
</organism>
<dbReference type="CDD" id="cd01748">
    <property type="entry name" value="GATase1_IGP_Synthase"/>
    <property type="match status" value="1"/>
</dbReference>
<keyword evidence="7 10" id="KW-0456">Lyase</keyword>
<comment type="pathway">
    <text evidence="1 10">Amino-acid biosynthesis; L-histidine biosynthesis; L-histidine from 5-phospho-alpha-D-ribose 1-diphosphate: step 5/9.</text>
</comment>
<evidence type="ECO:0000256" key="5">
    <source>
        <dbReference type="ARBA" id="ARBA00022962"/>
    </source>
</evidence>
<proteinExistence type="inferred from homology"/>
<dbReference type="UniPathway" id="UPA00031">
    <property type="reaction ID" value="UER00010"/>
</dbReference>
<dbReference type="Gene3D" id="3.40.50.880">
    <property type="match status" value="1"/>
</dbReference>
<comment type="subcellular location">
    <subcellularLocation>
        <location evidence="10">Cytoplasm</location>
    </subcellularLocation>
</comment>
<dbReference type="PROSITE" id="PS51273">
    <property type="entry name" value="GATASE_TYPE_1"/>
    <property type="match status" value="1"/>
</dbReference>
<evidence type="ECO:0000256" key="7">
    <source>
        <dbReference type="ARBA" id="ARBA00023239"/>
    </source>
</evidence>
<keyword evidence="4 10" id="KW-0378">Hydrolase</keyword>
<evidence type="ECO:0000259" key="12">
    <source>
        <dbReference type="Pfam" id="PF00117"/>
    </source>
</evidence>
<dbReference type="PIRSF" id="PIRSF000495">
    <property type="entry name" value="Amidotransf_hisH"/>
    <property type="match status" value="1"/>
</dbReference>
<dbReference type="GO" id="GO:0004359">
    <property type="term" value="F:glutaminase activity"/>
    <property type="evidence" value="ECO:0007669"/>
    <property type="project" value="UniProtKB-EC"/>
</dbReference>
<evidence type="ECO:0000256" key="9">
    <source>
        <dbReference type="ARBA" id="ARBA00049534"/>
    </source>
</evidence>
<dbReference type="AlphaFoldDB" id="A0A8J8G646"/>
<dbReference type="InterPro" id="IPR017926">
    <property type="entry name" value="GATASE"/>
</dbReference>
<keyword evidence="3 10" id="KW-0028">Amino-acid biosynthesis</keyword>
<comment type="catalytic activity">
    <reaction evidence="8 10">
        <text>5-[(5-phospho-1-deoxy-D-ribulos-1-ylimino)methylamino]-1-(5-phospho-beta-D-ribosyl)imidazole-4-carboxamide + L-glutamine = D-erythro-1-(imidazol-4-yl)glycerol 3-phosphate + 5-amino-1-(5-phospho-beta-D-ribosyl)imidazole-4-carboxamide + L-glutamate + H(+)</text>
        <dbReference type="Rhea" id="RHEA:24793"/>
        <dbReference type="ChEBI" id="CHEBI:15378"/>
        <dbReference type="ChEBI" id="CHEBI:29985"/>
        <dbReference type="ChEBI" id="CHEBI:58278"/>
        <dbReference type="ChEBI" id="CHEBI:58359"/>
        <dbReference type="ChEBI" id="CHEBI:58475"/>
        <dbReference type="ChEBI" id="CHEBI:58525"/>
        <dbReference type="EC" id="4.3.2.10"/>
    </reaction>
</comment>
<dbReference type="SUPFAM" id="SSF52317">
    <property type="entry name" value="Class I glutamine amidotransferase-like"/>
    <property type="match status" value="1"/>
</dbReference>
<dbReference type="NCBIfam" id="TIGR01855">
    <property type="entry name" value="IMP_synth_hisH"/>
    <property type="match status" value="1"/>
</dbReference>
<evidence type="ECO:0000313" key="13">
    <source>
        <dbReference type="EMBL" id="NRS91716.1"/>
    </source>
</evidence>
<comment type="caution">
    <text evidence="13">The sequence shown here is derived from an EMBL/GenBank/DDBJ whole genome shotgun (WGS) entry which is preliminary data.</text>
</comment>
<dbReference type="EC" id="4.3.2.10" evidence="10"/>
<dbReference type="PANTHER" id="PTHR42701:SF1">
    <property type="entry name" value="IMIDAZOLE GLYCEROL PHOSPHATE SYNTHASE SUBUNIT HISH"/>
    <property type="match status" value="1"/>
</dbReference>
<evidence type="ECO:0000256" key="2">
    <source>
        <dbReference type="ARBA" id="ARBA00011152"/>
    </source>
</evidence>
<comment type="function">
    <text evidence="10">IGPS catalyzes the conversion of PRFAR and glutamine to IGP, AICAR and glutamate. The HisH subunit catalyzes the hydrolysis of glutamine to glutamate and ammonia as part of the synthesis of IGP and AICAR. The resulting ammonia molecule is channeled to the active site of HisF.</text>
</comment>
<dbReference type="GO" id="GO:0000105">
    <property type="term" value="P:L-histidine biosynthetic process"/>
    <property type="evidence" value="ECO:0007669"/>
    <property type="project" value="UniProtKB-UniRule"/>
</dbReference>
<sequence length="205" mass="22861">MVTIIDYGVGNISAFLNIFNQLNIEANTATTEAELAGAKKLILPGVGHFDYAMQRFSDSGMRDAVNNLVINEKIPVLGVCVGMQMMAAKSDEGSLKGLGWIDADVIKFDQKQSSALLPLPHMGWNDVYTSKENPLLKDLSNEARFYFLHSYYFKCHDETNIIAKADYGLEFTCAVNKNNIYGAQFHPEKSHHFGIQLLKNFAELC</sequence>
<name>A0A8J8G646_9FLAO</name>
<dbReference type="GO" id="GO:0005737">
    <property type="term" value="C:cytoplasm"/>
    <property type="evidence" value="ECO:0007669"/>
    <property type="project" value="UniProtKB-SubCell"/>
</dbReference>
<dbReference type="GO" id="GO:0000107">
    <property type="term" value="F:imidazoleglycerol-phosphate synthase activity"/>
    <property type="evidence" value="ECO:0007669"/>
    <property type="project" value="UniProtKB-UniRule"/>
</dbReference>
<evidence type="ECO:0000256" key="1">
    <source>
        <dbReference type="ARBA" id="ARBA00005091"/>
    </source>
</evidence>
<dbReference type="Pfam" id="PF00117">
    <property type="entry name" value="GATase"/>
    <property type="match status" value="1"/>
</dbReference>
<evidence type="ECO:0000313" key="14">
    <source>
        <dbReference type="Proteomes" id="UP000610746"/>
    </source>
</evidence>
<protein>
    <recommendedName>
        <fullName evidence="10">Imidazole glycerol phosphate synthase subunit HisH</fullName>
        <ecNumber evidence="10">4.3.2.10</ecNumber>
    </recommendedName>
    <alternativeName>
        <fullName evidence="10">IGP synthase glutaminase subunit</fullName>
        <ecNumber evidence="10">3.5.1.2</ecNumber>
    </alternativeName>
    <alternativeName>
        <fullName evidence="10">IGP synthase subunit HisH</fullName>
    </alternativeName>
    <alternativeName>
        <fullName evidence="10">ImGP synthase subunit HisH</fullName>
        <shortName evidence="10">IGPS subunit HisH</shortName>
    </alternativeName>
</protein>
<evidence type="ECO:0000256" key="3">
    <source>
        <dbReference type="ARBA" id="ARBA00022605"/>
    </source>
</evidence>
<reference evidence="13" key="1">
    <citation type="submission" date="2020-05" db="EMBL/GenBank/DDBJ databases">
        <title>Genomic Encyclopedia of Type Strains, Phase IV (KMG-V): Genome sequencing to study the core and pangenomes of soil and plant-associated prokaryotes.</title>
        <authorList>
            <person name="Whitman W."/>
        </authorList>
    </citation>
    <scope>NUCLEOTIDE SEQUENCE</scope>
    <source>
        <strain evidence="13">16F</strain>
    </source>
</reference>
<dbReference type="EC" id="3.5.1.2" evidence="10"/>
<keyword evidence="14" id="KW-1185">Reference proteome</keyword>
<dbReference type="InterPro" id="IPR029062">
    <property type="entry name" value="Class_I_gatase-like"/>
</dbReference>
<feature type="active site" evidence="10 11">
    <location>
        <position position="188"/>
    </location>
</feature>
<dbReference type="RefSeq" id="WP_173778337.1">
    <property type="nucleotide sequence ID" value="NZ_JABSNO010000004.1"/>
</dbReference>
<keyword evidence="13" id="KW-0808">Transferase</keyword>